<organism evidence="9 10">
    <name type="scientific">Anaerotruncus colihominis</name>
    <dbReference type="NCBI Taxonomy" id="169435"/>
    <lineage>
        <taxon>Bacteria</taxon>
        <taxon>Bacillati</taxon>
        <taxon>Bacillota</taxon>
        <taxon>Clostridia</taxon>
        <taxon>Eubacteriales</taxon>
        <taxon>Oscillospiraceae</taxon>
        <taxon>Anaerotruncus</taxon>
    </lineage>
</organism>
<feature type="transmembrane region" description="Helical" evidence="7">
    <location>
        <begin position="319"/>
        <end position="339"/>
    </location>
</feature>
<gene>
    <name evidence="9" type="ORF">DXC40_17965</name>
</gene>
<evidence type="ECO:0000313" key="10">
    <source>
        <dbReference type="Proteomes" id="UP000260828"/>
    </source>
</evidence>
<evidence type="ECO:0000256" key="4">
    <source>
        <dbReference type="ARBA" id="ARBA00022692"/>
    </source>
</evidence>
<feature type="domain" description="EamA" evidence="8">
    <location>
        <begin position="49"/>
        <end position="190"/>
    </location>
</feature>
<evidence type="ECO:0000256" key="7">
    <source>
        <dbReference type="SAM" id="Phobius"/>
    </source>
</evidence>
<dbReference type="InterPro" id="IPR050638">
    <property type="entry name" value="AA-Vitamin_Transporters"/>
</dbReference>
<evidence type="ECO:0000256" key="5">
    <source>
        <dbReference type="ARBA" id="ARBA00022989"/>
    </source>
</evidence>
<evidence type="ECO:0000256" key="6">
    <source>
        <dbReference type="ARBA" id="ARBA00023136"/>
    </source>
</evidence>
<dbReference type="EMBL" id="QVME01000016">
    <property type="protein sequence ID" value="RGE64607.1"/>
    <property type="molecule type" value="Genomic_DNA"/>
</dbReference>
<feature type="transmembrane region" description="Helical" evidence="7">
    <location>
        <begin position="47"/>
        <end position="66"/>
    </location>
</feature>
<dbReference type="PANTHER" id="PTHR32322">
    <property type="entry name" value="INNER MEMBRANE TRANSPORTER"/>
    <property type="match status" value="1"/>
</dbReference>
<keyword evidence="4 7" id="KW-0812">Transmembrane</keyword>
<feature type="transmembrane region" description="Helical" evidence="7">
    <location>
        <begin position="205"/>
        <end position="224"/>
    </location>
</feature>
<evidence type="ECO:0000256" key="3">
    <source>
        <dbReference type="ARBA" id="ARBA00022475"/>
    </source>
</evidence>
<comment type="subcellular location">
    <subcellularLocation>
        <location evidence="1">Cell membrane</location>
        <topology evidence="1">Multi-pass membrane protein</topology>
    </subcellularLocation>
</comment>
<dbReference type="Pfam" id="PF00892">
    <property type="entry name" value="EamA"/>
    <property type="match status" value="2"/>
</dbReference>
<name>A0A3E3IC26_9FIRM</name>
<comment type="similarity">
    <text evidence="2">Belongs to the EamA transporter family.</text>
</comment>
<reference evidence="9 10" key="1">
    <citation type="submission" date="2018-08" db="EMBL/GenBank/DDBJ databases">
        <title>A genome reference for cultivated species of the human gut microbiota.</title>
        <authorList>
            <person name="Zou Y."/>
            <person name="Xue W."/>
            <person name="Luo G."/>
        </authorList>
    </citation>
    <scope>NUCLEOTIDE SEQUENCE [LARGE SCALE GENOMIC DNA]</scope>
    <source>
        <strain evidence="9 10">TF05-12AC</strain>
    </source>
</reference>
<feature type="transmembrane region" description="Helical" evidence="7">
    <location>
        <begin position="148"/>
        <end position="167"/>
    </location>
</feature>
<feature type="transmembrane region" description="Helical" evidence="7">
    <location>
        <begin position="179"/>
        <end position="199"/>
    </location>
</feature>
<feature type="transmembrane region" description="Helical" evidence="7">
    <location>
        <begin position="117"/>
        <end position="136"/>
    </location>
</feature>
<evidence type="ECO:0000256" key="1">
    <source>
        <dbReference type="ARBA" id="ARBA00004651"/>
    </source>
</evidence>
<protein>
    <submittedName>
        <fullName evidence="9">DMT family transporter</fullName>
    </submittedName>
</protein>
<evidence type="ECO:0000256" key="2">
    <source>
        <dbReference type="ARBA" id="ARBA00007362"/>
    </source>
</evidence>
<feature type="transmembrane region" description="Helical" evidence="7">
    <location>
        <begin position="263"/>
        <end position="283"/>
    </location>
</feature>
<feature type="transmembrane region" description="Helical" evidence="7">
    <location>
        <begin position="236"/>
        <end position="257"/>
    </location>
</feature>
<evidence type="ECO:0000313" key="9">
    <source>
        <dbReference type="EMBL" id="RGE64607.1"/>
    </source>
</evidence>
<feature type="transmembrane region" description="Helical" evidence="7">
    <location>
        <begin position="295"/>
        <end position="313"/>
    </location>
</feature>
<dbReference type="PANTHER" id="PTHR32322:SF18">
    <property type="entry name" value="S-ADENOSYLMETHIONINE_S-ADENOSYLHOMOCYSTEINE TRANSPORTER"/>
    <property type="match status" value="1"/>
</dbReference>
<proteinExistence type="inferred from homology"/>
<evidence type="ECO:0000259" key="8">
    <source>
        <dbReference type="Pfam" id="PF00892"/>
    </source>
</evidence>
<dbReference type="GO" id="GO:0005886">
    <property type="term" value="C:plasma membrane"/>
    <property type="evidence" value="ECO:0007669"/>
    <property type="project" value="UniProtKB-SubCell"/>
</dbReference>
<dbReference type="SUPFAM" id="SSF103481">
    <property type="entry name" value="Multidrug resistance efflux transporter EmrE"/>
    <property type="match status" value="2"/>
</dbReference>
<feature type="domain" description="EamA" evidence="8">
    <location>
        <begin position="202"/>
        <end position="336"/>
    </location>
</feature>
<dbReference type="InterPro" id="IPR037185">
    <property type="entry name" value="EmrE-like"/>
</dbReference>
<comment type="caution">
    <text evidence="9">The sequence shown here is derived from an EMBL/GenBank/DDBJ whole genome shotgun (WGS) entry which is preliminary data.</text>
</comment>
<dbReference type="InterPro" id="IPR000620">
    <property type="entry name" value="EamA_dom"/>
</dbReference>
<feature type="transmembrane region" description="Helical" evidence="7">
    <location>
        <begin position="86"/>
        <end position="105"/>
    </location>
</feature>
<keyword evidence="3" id="KW-1003">Cell membrane</keyword>
<accession>A0A3E3IC26</accession>
<keyword evidence="6 7" id="KW-0472">Membrane</keyword>
<keyword evidence="5 7" id="KW-1133">Transmembrane helix</keyword>
<dbReference type="Gene3D" id="1.10.3730.20">
    <property type="match status" value="1"/>
</dbReference>
<dbReference type="Proteomes" id="UP000260828">
    <property type="component" value="Unassembled WGS sequence"/>
</dbReference>
<sequence length="350" mass="36051">MRDAFRHILGDAGSGCRTVCRRFSAPGAPVRRVSAVDGPRALRGGPLTHLLAVCAVFLWGTAFPAVKRGYALFLLAPDDMAGRMAFAGERFVLAGALTLVCTAVLTRRPPTIPRGRWGGVALLALLQTTLQYLFFYAGMAHTTGTKGAIIDSSAAFIGVLLAHFLCAGERMTARRAAGCAVGFSGVVLVNLGAGGMGGFSWRGDGLMLLAAASFAFGGVISGRAARGLDPAAVTGWQLLGGGALLLAGGAAMGGRAVPPSGAAWLLLGYLAVLSAMAFTIWTLLLKYNPVAKISIYNSLTPVFGALCSAVVLGERFFSIKNLAALALVCGGVYLVNCVPDGAGRGKTERV</sequence>
<dbReference type="AlphaFoldDB" id="A0A3E3IC26"/>